<accession>A0ABQ6BQ32</accession>
<dbReference type="Pfam" id="PF07238">
    <property type="entry name" value="PilZ"/>
    <property type="match status" value="1"/>
</dbReference>
<comment type="similarity">
    <text evidence="4">Belongs to the YcgR family.</text>
</comment>
<evidence type="ECO:0000259" key="5">
    <source>
        <dbReference type="Pfam" id="PF07238"/>
    </source>
</evidence>
<feature type="domain" description="PilZ" evidence="5">
    <location>
        <begin position="123"/>
        <end position="235"/>
    </location>
</feature>
<keyword evidence="1 4" id="KW-0973">c-di-GMP</keyword>
<protein>
    <recommendedName>
        <fullName evidence="4">Flagellar brake protein YcgR</fullName>
    </recommendedName>
    <alternativeName>
        <fullName evidence="4">Cyclic di-GMP binding protein YcgR</fullName>
    </alternativeName>
</protein>
<dbReference type="InterPro" id="IPR009875">
    <property type="entry name" value="PilZ_domain"/>
</dbReference>
<dbReference type="EMBL" id="BSOZ01000011">
    <property type="protein sequence ID" value="GLS03936.1"/>
    <property type="molecule type" value="Genomic_DNA"/>
</dbReference>
<dbReference type="Proteomes" id="UP001156836">
    <property type="component" value="Unassembled WGS sequence"/>
</dbReference>
<dbReference type="InterPro" id="IPR023787">
    <property type="entry name" value="T3SS_YcgR"/>
</dbReference>
<dbReference type="Pfam" id="PF07317">
    <property type="entry name" value="PilZN"/>
    <property type="match status" value="1"/>
</dbReference>
<comment type="caution">
    <text evidence="7">The sequence shown here is derived from an EMBL/GenBank/DDBJ whole genome shotgun (WGS) entry which is preliminary data.</text>
</comment>
<feature type="domain" description="Type III secretion system flagellar brake protein YcgR PilZN" evidence="6">
    <location>
        <begin position="17"/>
        <end position="120"/>
    </location>
</feature>
<dbReference type="SUPFAM" id="SSF141371">
    <property type="entry name" value="PilZ domain-like"/>
    <property type="match status" value="1"/>
</dbReference>
<dbReference type="InterPro" id="IPR012349">
    <property type="entry name" value="Split_barrel_FMN-bd"/>
</dbReference>
<dbReference type="InterPro" id="IPR009926">
    <property type="entry name" value="T3SS_YcgR_PilZN"/>
</dbReference>
<gene>
    <name evidence="4" type="primary">ycgR</name>
    <name evidence="7" type="ORF">GCM10007860_10820</name>
</gene>
<evidence type="ECO:0000256" key="2">
    <source>
        <dbReference type="ARBA" id="ARBA00022741"/>
    </source>
</evidence>
<keyword evidence="8" id="KW-1185">Reference proteome</keyword>
<comment type="subcellular location">
    <subcellularLocation>
        <location evidence="4">Bacterial flagellum basal body</location>
    </subcellularLocation>
</comment>
<evidence type="ECO:0000256" key="4">
    <source>
        <dbReference type="HAMAP-Rule" id="MF_01457"/>
    </source>
</evidence>
<evidence type="ECO:0000256" key="1">
    <source>
        <dbReference type="ARBA" id="ARBA00022636"/>
    </source>
</evidence>
<dbReference type="HAMAP" id="MF_01457">
    <property type="entry name" value="YcgR"/>
    <property type="match status" value="1"/>
</dbReference>
<evidence type="ECO:0000259" key="6">
    <source>
        <dbReference type="Pfam" id="PF07317"/>
    </source>
</evidence>
<dbReference type="Gene3D" id="2.30.110.10">
    <property type="entry name" value="Electron Transport, Fmn-binding Protein, Chain A"/>
    <property type="match status" value="1"/>
</dbReference>
<sequence>MQHPSLTPIHLSNPQPYLVTDQIHIEHLLNRLLRHGEILCLYPIGRREPFAICALLDFDEHELTLDMPADRAVAELLFKQGASCVAQVRGVKHQFDCMPLRHSQFQQAPAIGGPRPSQMISMQRRQHFRLTLPLTPSVICEFSVSEDTRLNALIADLSAGGLGLSSHVPLPVLVGQTLFDCRFQLPGFGVIETDLQVEDAQETEQRSGAHLIHYGCQFVGLSRPDQQKVQRYLAQLERRRLERED</sequence>
<reference evidence="8" key="1">
    <citation type="journal article" date="2019" name="Int. J. Syst. Evol. Microbiol.">
        <title>The Global Catalogue of Microorganisms (GCM) 10K type strain sequencing project: providing services to taxonomists for standard genome sequencing and annotation.</title>
        <authorList>
            <consortium name="The Broad Institute Genomics Platform"/>
            <consortium name="The Broad Institute Genome Sequencing Center for Infectious Disease"/>
            <person name="Wu L."/>
            <person name="Ma J."/>
        </authorList>
    </citation>
    <scope>NUCLEOTIDE SEQUENCE [LARGE SCALE GENOMIC DNA]</scope>
    <source>
        <strain evidence="8">NBRC 104970</strain>
    </source>
</reference>
<comment type="function">
    <text evidence="4">Acts as a flagellar brake, regulating swimming and swarming in a bis-(3'-5') cyclic diguanylic acid (c-di-GMP)-dependent manner. Binds 1 c-di-GMP dimer per subunit. Increasing levels of c-di-GMP lead to decreased motility.</text>
</comment>
<dbReference type="Gene3D" id="2.40.10.220">
    <property type="entry name" value="predicted glycosyltransferase like domains"/>
    <property type="match status" value="1"/>
</dbReference>
<organism evidence="7 8">
    <name type="scientific">Chitiniphilus shinanonensis</name>
    <dbReference type="NCBI Taxonomy" id="553088"/>
    <lineage>
        <taxon>Bacteria</taxon>
        <taxon>Pseudomonadati</taxon>
        <taxon>Pseudomonadota</taxon>
        <taxon>Betaproteobacteria</taxon>
        <taxon>Neisseriales</taxon>
        <taxon>Chitinibacteraceae</taxon>
        <taxon>Chitiniphilus</taxon>
    </lineage>
</organism>
<proteinExistence type="inferred from homology"/>
<comment type="subunit">
    <text evidence="4">Monomer. Interacts with the flagellar basal bodies.</text>
</comment>
<evidence type="ECO:0000313" key="7">
    <source>
        <dbReference type="EMBL" id="GLS03936.1"/>
    </source>
</evidence>
<dbReference type="RefSeq" id="WP_018746871.1">
    <property type="nucleotide sequence ID" value="NZ_BSOZ01000011.1"/>
</dbReference>
<keyword evidence="2 4" id="KW-0547">Nucleotide-binding</keyword>
<keyword evidence="3 4" id="KW-0975">Bacterial flagellum</keyword>
<evidence type="ECO:0000313" key="8">
    <source>
        <dbReference type="Proteomes" id="UP001156836"/>
    </source>
</evidence>
<evidence type="ECO:0000256" key="3">
    <source>
        <dbReference type="ARBA" id="ARBA00023143"/>
    </source>
</evidence>
<name>A0ABQ6BQ32_9NEIS</name>